<organism evidence="2 3">
    <name type="scientific">Streblomastix strix</name>
    <dbReference type="NCBI Taxonomy" id="222440"/>
    <lineage>
        <taxon>Eukaryota</taxon>
        <taxon>Metamonada</taxon>
        <taxon>Preaxostyla</taxon>
        <taxon>Oxymonadida</taxon>
        <taxon>Streblomastigidae</taxon>
        <taxon>Streblomastix</taxon>
    </lineage>
</organism>
<feature type="non-terminal residue" evidence="2">
    <location>
        <position position="328"/>
    </location>
</feature>
<dbReference type="AlphaFoldDB" id="A0A5J4UIN1"/>
<protein>
    <submittedName>
        <fullName evidence="2">Uncharacterized protein</fullName>
    </submittedName>
</protein>
<evidence type="ECO:0000313" key="2">
    <source>
        <dbReference type="EMBL" id="KAA6369850.1"/>
    </source>
</evidence>
<evidence type="ECO:0000313" key="3">
    <source>
        <dbReference type="Proteomes" id="UP000324800"/>
    </source>
</evidence>
<reference evidence="2 3" key="1">
    <citation type="submission" date="2019-03" db="EMBL/GenBank/DDBJ databases">
        <title>Single cell metagenomics reveals metabolic interactions within the superorganism composed of flagellate Streblomastix strix and complex community of Bacteroidetes bacteria on its surface.</title>
        <authorList>
            <person name="Treitli S.C."/>
            <person name="Kolisko M."/>
            <person name="Husnik F."/>
            <person name="Keeling P."/>
            <person name="Hampl V."/>
        </authorList>
    </citation>
    <scope>NUCLEOTIDE SEQUENCE [LARGE SCALE GENOMIC DNA]</scope>
    <source>
        <strain evidence="2">ST1C</strain>
    </source>
</reference>
<accession>A0A5J4UIN1</accession>
<gene>
    <name evidence="2" type="ORF">EZS28_034622</name>
</gene>
<feature type="region of interest" description="Disordered" evidence="1">
    <location>
        <begin position="246"/>
        <end position="284"/>
    </location>
</feature>
<name>A0A5J4UIN1_9EUKA</name>
<sequence length="328" mass="36010">MKDSSQTTSSSTSSSSTIKPLPCHSICQLPLPFCGHPCPNPCHCSSPCDLSICKFILPIIRCKCGNREESNFHLFPPAADDALKVYTKDTVKLTRTNTDLFRSFEAALALLARAGHQLQTQSQSHSNTQQASQQPTTFRGFLLTQPLPSHLGSTRLALTEALSIIATEGRNFLSNLYQHQPQNHLSHINQFQVLSPISLLSPHLTRERRVGLSEVAAQFGIYCEKPLLKGEGSTREAQITLSLEPIVSDEEKESDSSFNAVDRSGNRKQNRKQSSPPSSSRQTALSNINAIRTAPTPRIPMRLLSSAWTVAIIPQNIPIESMDLDAAV</sequence>
<dbReference type="EMBL" id="SNRW01015957">
    <property type="protein sequence ID" value="KAA6369850.1"/>
    <property type="molecule type" value="Genomic_DNA"/>
</dbReference>
<evidence type="ECO:0000256" key="1">
    <source>
        <dbReference type="SAM" id="MobiDB-lite"/>
    </source>
</evidence>
<comment type="caution">
    <text evidence="2">The sequence shown here is derived from an EMBL/GenBank/DDBJ whole genome shotgun (WGS) entry which is preliminary data.</text>
</comment>
<proteinExistence type="predicted"/>
<dbReference type="Proteomes" id="UP000324800">
    <property type="component" value="Unassembled WGS sequence"/>
</dbReference>